<dbReference type="CDD" id="cd07989">
    <property type="entry name" value="LPLAT_AGPAT-like"/>
    <property type="match status" value="1"/>
</dbReference>
<evidence type="ECO:0000256" key="2">
    <source>
        <dbReference type="ARBA" id="ARBA00022516"/>
    </source>
</evidence>
<evidence type="ECO:0000313" key="8">
    <source>
        <dbReference type="Proteomes" id="UP000197019"/>
    </source>
</evidence>
<dbReference type="KEGG" id="mpsy:CEK71_08540"/>
<keyword evidence="3 7" id="KW-0808">Transferase</keyword>
<dbReference type="SUPFAM" id="SSF69593">
    <property type="entry name" value="Glycerol-3-phosphate (1)-acyltransferase"/>
    <property type="match status" value="1"/>
</dbReference>
<evidence type="ECO:0000256" key="5">
    <source>
        <dbReference type="ARBA" id="ARBA00023315"/>
    </source>
</evidence>
<evidence type="ECO:0000256" key="4">
    <source>
        <dbReference type="ARBA" id="ARBA00023098"/>
    </source>
</evidence>
<proteinExistence type="predicted"/>
<dbReference type="GO" id="GO:0006654">
    <property type="term" value="P:phosphatidic acid biosynthetic process"/>
    <property type="evidence" value="ECO:0007669"/>
    <property type="project" value="TreeGrafter"/>
</dbReference>
<dbReference type="EMBL" id="CP022129">
    <property type="protein sequence ID" value="ASF46125.1"/>
    <property type="molecule type" value="Genomic_DNA"/>
</dbReference>
<name>A0A1Z4BXW6_9GAMM</name>
<dbReference type="Pfam" id="PF01553">
    <property type="entry name" value="Acyltransferase"/>
    <property type="match status" value="1"/>
</dbReference>
<dbReference type="PANTHER" id="PTHR10434">
    <property type="entry name" value="1-ACYL-SN-GLYCEROL-3-PHOSPHATE ACYLTRANSFERASE"/>
    <property type="match status" value="1"/>
</dbReference>
<evidence type="ECO:0000256" key="3">
    <source>
        <dbReference type="ARBA" id="ARBA00022679"/>
    </source>
</evidence>
<dbReference type="InterPro" id="IPR002123">
    <property type="entry name" value="Plipid/glycerol_acylTrfase"/>
</dbReference>
<dbReference type="RefSeq" id="WP_088618999.1">
    <property type="nucleotide sequence ID" value="NZ_CP022129.1"/>
</dbReference>
<keyword evidence="5 7" id="KW-0012">Acyltransferase</keyword>
<dbReference type="OrthoDB" id="9806880at2"/>
<keyword evidence="2" id="KW-0444">Lipid biosynthesis</keyword>
<keyword evidence="4" id="KW-0443">Lipid metabolism</keyword>
<reference evidence="7 8" key="1">
    <citation type="submission" date="2017-06" db="EMBL/GenBank/DDBJ databases">
        <title>Genome Sequencing of the methanotroph Methylovulum psychrotolerants str. HV10-M2 isolated from a high-altitude environment.</title>
        <authorList>
            <person name="Mateos-Rivera A."/>
        </authorList>
    </citation>
    <scope>NUCLEOTIDE SEQUENCE [LARGE SCALE GENOMIC DNA]</scope>
    <source>
        <strain evidence="7 8">HV10_M2</strain>
    </source>
</reference>
<dbReference type="PANTHER" id="PTHR10434:SF64">
    <property type="entry name" value="1-ACYL-SN-GLYCEROL-3-PHOSPHATE ACYLTRANSFERASE-RELATED"/>
    <property type="match status" value="1"/>
</dbReference>
<protein>
    <submittedName>
        <fullName evidence="7">1-acyl-sn-glycerol-3-phosphate acyltransferase</fullName>
    </submittedName>
</protein>
<dbReference type="SMART" id="SM00563">
    <property type="entry name" value="PlsC"/>
    <property type="match status" value="1"/>
</dbReference>
<feature type="domain" description="Phospholipid/glycerol acyltransferase" evidence="6">
    <location>
        <begin position="75"/>
        <end position="187"/>
    </location>
</feature>
<organism evidence="7 8">
    <name type="scientific">Methylovulum psychrotolerans</name>
    <dbReference type="NCBI Taxonomy" id="1704499"/>
    <lineage>
        <taxon>Bacteria</taxon>
        <taxon>Pseudomonadati</taxon>
        <taxon>Pseudomonadota</taxon>
        <taxon>Gammaproteobacteria</taxon>
        <taxon>Methylococcales</taxon>
        <taxon>Methylococcaceae</taxon>
        <taxon>Methylovulum</taxon>
    </lineage>
</organism>
<gene>
    <name evidence="7" type="ORF">CEK71_08540</name>
</gene>
<accession>A0A1Z4BXW6</accession>
<dbReference type="PROSITE" id="PS51257">
    <property type="entry name" value="PROKAR_LIPOPROTEIN"/>
    <property type="match status" value="1"/>
</dbReference>
<evidence type="ECO:0000259" key="6">
    <source>
        <dbReference type="SMART" id="SM00563"/>
    </source>
</evidence>
<evidence type="ECO:0000313" key="7">
    <source>
        <dbReference type="EMBL" id="ASF46125.1"/>
    </source>
</evidence>
<comment type="pathway">
    <text evidence="1">Lipid metabolism.</text>
</comment>
<evidence type="ECO:0000256" key="1">
    <source>
        <dbReference type="ARBA" id="ARBA00005189"/>
    </source>
</evidence>
<sequence>MKSKSRLYYKLLSVALLAVAGCFISGVIFPTLNLVCPPNTARDYRDALKKRWLCWFSAIVKLDVTLEGAWPEQPGLIVSNHVSWLDIILLGQYLPAYFVAKSDIASWPIFGFMARQSGTIFIRRGEKKHVFETAEQMVWLLKQHRNIFAFPEGTTTRGDDVAHFHASLFQAALLTKVAVQPVAIQYLGAAKDLAPFVDDDDLLPHLINMLKLERVEVRLSILPLLDTNGKTRQAVSQEARGLIRGAFIDNLTAASQSAHS</sequence>
<dbReference type="Proteomes" id="UP000197019">
    <property type="component" value="Chromosome"/>
</dbReference>
<keyword evidence="8" id="KW-1185">Reference proteome</keyword>
<dbReference type="GO" id="GO:0003841">
    <property type="term" value="F:1-acylglycerol-3-phosphate O-acyltransferase activity"/>
    <property type="evidence" value="ECO:0007669"/>
    <property type="project" value="TreeGrafter"/>
</dbReference>
<dbReference type="AlphaFoldDB" id="A0A1Z4BXW6"/>